<protein>
    <recommendedName>
        <fullName evidence="1">non-specific serine/threonine protein kinase</fullName>
        <ecNumber evidence="1">2.7.11.1</ecNumber>
    </recommendedName>
</protein>
<name>A0ABX0DW71_9ACTN</name>
<evidence type="ECO:0000313" key="9">
    <source>
        <dbReference type="Proteomes" id="UP001518140"/>
    </source>
</evidence>
<dbReference type="InterPro" id="IPR053524">
    <property type="entry name" value="Aerial_hyphae_peptide-synth"/>
</dbReference>
<evidence type="ECO:0000256" key="5">
    <source>
        <dbReference type="ARBA" id="ARBA00022777"/>
    </source>
</evidence>
<accession>A0ABX0DW71</accession>
<evidence type="ECO:0000256" key="1">
    <source>
        <dbReference type="ARBA" id="ARBA00012513"/>
    </source>
</evidence>
<dbReference type="PANTHER" id="PTHR43289">
    <property type="entry name" value="MITOGEN-ACTIVATED PROTEIN KINASE KINASE KINASE 20-RELATED"/>
    <property type="match status" value="1"/>
</dbReference>
<keyword evidence="2" id="KW-0723">Serine/threonine-protein kinase</keyword>
<dbReference type="SMART" id="SM01260">
    <property type="entry name" value="LANC_like"/>
    <property type="match status" value="1"/>
</dbReference>
<dbReference type="NCBIfam" id="NF038151">
    <property type="entry name" value="lanthi_synth_III"/>
    <property type="match status" value="1"/>
</dbReference>
<dbReference type="GO" id="GO:0016301">
    <property type="term" value="F:kinase activity"/>
    <property type="evidence" value="ECO:0007669"/>
    <property type="project" value="UniProtKB-KW"/>
</dbReference>
<dbReference type="InterPro" id="IPR011009">
    <property type="entry name" value="Kinase-like_dom_sf"/>
</dbReference>
<evidence type="ECO:0000256" key="3">
    <source>
        <dbReference type="ARBA" id="ARBA00022679"/>
    </source>
</evidence>
<keyword evidence="9" id="KW-1185">Reference proteome</keyword>
<dbReference type="EC" id="2.7.11.1" evidence="1"/>
<dbReference type="Pfam" id="PF00069">
    <property type="entry name" value="Pkinase"/>
    <property type="match status" value="1"/>
</dbReference>
<gene>
    <name evidence="8" type="ORF">G6048_24000</name>
</gene>
<dbReference type="CDD" id="cd04791">
    <property type="entry name" value="LanC_SerThrkinase"/>
    <property type="match status" value="1"/>
</dbReference>
<dbReference type="Pfam" id="PF05147">
    <property type="entry name" value="LANC_like"/>
    <property type="match status" value="1"/>
</dbReference>
<evidence type="ECO:0000259" key="7">
    <source>
        <dbReference type="PROSITE" id="PS50011"/>
    </source>
</evidence>
<keyword evidence="4" id="KW-0547">Nucleotide-binding</keyword>
<comment type="caution">
    <text evidence="8">The sequence shown here is derived from an EMBL/GenBank/DDBJ whole genome shotgun (WGS) entry which is preliminary data.</text>
</comment>
<keyword evidence="3" id="KW-0808">Transferase</keyword>
<dbReference type="SUPFAM" id="SSF56112">
    <property type="entry name" value="Protein kinase-like (PK-like)"/>
    <property type="match status" value="1"/>
</dbReference>
<dbReference type="Gene3D" id="1.50.10.20">
    <property type="match status" value="1"/>
</dbReference>
<organism evidence="8 9">
    <name type="scientific">Streptomyces ureilyticus</name>
    <dbReference type="NCBI Taxonomy" id="1775131"/>
    <lineage>
        <taxon>Bacteria</taxon>
        <taxon>Bacillati</taxon>
        <taxon>Actinomycetota</taxon>
        <taxon>Actinomycetes</taxon>
        <taxon>Kitasatosporales</taxon>
        <taxon>Streptomycetaceae</taxon>
        <taxon>Streptomyces</taxon>
    </lineage>
</organism>
<dbReference type="Pfam" id="PF25816">
    <property type="entry name" value="RamC_N"/>
    <property type="match status" value="1"/>
</dbReference>
<dbReference type="PROSITE" id="PS50011">
    <property type="entry name" value="PROTEIN_KINASE_DOM"/>
    <property type="match status" value="1"/>
</dbReference>
<dbReference type="SUPFAM" id="SSF158745">
    <property type="entry name" value="LanC-like"/>
    <property type="match status" value="1"/>
</dbReference>
<evidence type="ECO:0000256" key="6">
    <source>
        <dbReference type="ARBA" id="ARBA00022840"/>
    </source>
</evidence>
<proteinExistence type="predicted"/>
<dbReference type="RefSeq" id="WP_165341655.1">
    <property type="nucleotide sequence ID" value="NZ_JAAKZX010000080.1"/>
</dbReference>
<evidence type="ECO:0000256" key="2">
    <source>
        <dbReference type="ARBA" id="ARBA00022527"/>
    </source>
</evidence>
<dbReference type="InterPro" id="IPR058053">
    <property type="entry name" value="RamC_C"/>
</dbReference>
<evidence type="ECO:0000313" key="8">
    <source>
        <dbReference type="EMBL" id="NGO45089.1"/>
    </source>
</evidence>
<dbReference type="EMBL" id="JAAKZX010000080">
    <property type="protein sequence ID" value="NGO45089.1"/>
    <property type="molecule type" value="Genomic_DNA"/>
</dbReference>
<dbReference type="Proteomes" id="UP001518140">
    <property type="component" value="Unassembled WGS sequence"/>
</dbReference>
<keyword evidence="6" id="KW-0067">ATP-binding</keyword>
<reference evidence="8 9" key="1">
    <citation type="submission" date="2020-02" db="EMBL/GenBank/DDBJ databases">
        <title>Whole-genome analyses of novel actinobacteria.</title>
        <authorList>
            <person name="Sahin N."/>
            <person name="Tokatli A."/>
        </authorList>
    </citation>
    <scope>NUCLEOTIDE SEQUENCE [LARGE SCALE GENOMIC DNA]</scope>
    <source>
        <strain evidence="8 9">YC419</strain>
    </source>
</reference>
<dbReference type="InterPro" id="IPR007822">
    <property type="entry name" value="LANC-like"/>
</dbReference>
<dbReference type="Gene3D" id="1.10.510.10">
    <property type="entry name" value="Transferase(Phosphotransferase) domain 1"/>
    <property type="match status" value="1"/>
</dbReference>
<keyword evidence="5 8" id="KW-0418">Kinase</keyword>
<dbReference type="PANTHER" id="PTHR43289:SF6">
    <property type="entry name" value="SERINE_THREONINE-PROTEIN KINASE NEKL-3"/>
    <property type="match status" value="1"/>
</dbReference>
<dbReference type="InterPro" id="IPR057929">
    <property type="entry name" value="RamC_N"/>
</dbReference>
<dbReference type="InterPro" id="IPR000719">
    <property type="entry name" value="Prot_kinase_dom"/>
</dbReference>
<sequence length="899" mass="93973">MSLRHVAHCPPGTPFYDRPAGVTGEDAFPLAATEPPAGWTRDAMGEWTVLTPADPQLPTQGWKIHVSATAGSAPEVLDAVRDYCFRRSLLFKFLTSPGMLMLRNSKYGDRGSSGKFITVYPRDEAELHTVLEELDALIGGRPGPAVLSDLRWRRGPLYVRYGGFTLRMGRGPSGESVPCIEDPDGNLVPDVRGPAFRPPAWVRLPPFIAQALADRNKGGGLGSFPFKITQALHFSNGGGVYRATDTRDGRPVLVKEGRPYAGLDDTGADAVARLRHEHDALVALDGLPAFPGVLDWRKGNEHWFLTREFVDGEPLGKEVTARNPLVHAVTERHTAMSVAAYTRWSLDVLDQIEAAVTSMHEHGLVFGDLHPNNVLIRPDGTVAFIDLETTRPIGGHTGQAIGAPGFAAPAGTTGPAVDRYALGCLRLSTFLPLTALLSWAPRRAEELIARIAEDFPVPEGFGAQVRADLGLDAGASAVRMASASASAATAAAAAPVPSVAPATPAAPADDPLVSVGRIGAGVLASATPERTDRLFPGDADQFSHPDGGLNIANGAAGVLWALHGAGIAVPEPHVDWLAGAARRLDTARPGLYDGLAGIACVLQELGRPDEAAELLDRALTGPREHHRDGSPDHSLAGGTAGLGMALLHLADRRGDDSLAREAHRLAEELADELTARLPADSSSQALLDPASGRRPGLLRGGSGEALFLLAAHGPDRDLLDAAHAALTHDLLVSGRLPGGPRTPAPAPWHGHQLAYGGAGQAIAVHTFLAHHRDPRLTAVQDALLTDLTSQFHPACGLFTGKAGALAALVHTDDGSEATRRAIRALTAGLDMFAVPQEGGTTGFLGDHLLRLSTDLASGSAGVLAALNAARTGAAALPCVPLALGTPSELAGPEPVPAMG</sequence>
<feature type="domain" description="Protein kinase" evidence="7">
    <location>
        <begin position="226"/>
        <end position="513"/>
    </location>
</feature>
<evidence type="ECO:0000256" key="4">
    <source>
        <dbReference type="ARBA" id="ARBA00022741"/>
    </source>
</evidence>
<dbReference type="SMART" id="SM00220">
    <property type="entry name" value="S_TKc"/>
    <property type="match status" value="1"/>
</dbReference>